<feature type="domain" description="EF-hand" evidence="5">
    <location>
        <begin position="8"/>
        <end position="43"/>
    </location>
</feature>
<evidence type="ECO:0000256" key="2">
    <source>
        <dbReference type="ARBA" id="ARBA00022723"/>
    </source>
</evidence>
<gene>
    <name evidence="6" type="ORF">Nepgr_029286</name>
</gene>
<evidence type="ECO:0000256" key="4">
    <source>
        <dbReference type="ARBA" id="ARBA00022837"/>
    </source>
</evidence>
<comment type="caution">
    <text evidence="6">The sequence shown here is derived from an EMBL/GenBank/DDBJ whole genome shotgun (WGS) entry which is preliminary data.</text>
</comment>
<keyword evidence="3" id="KW-0677">Repeat</keyword>
<dbReference type="CDD" id="cd00051">
    <property type="entry name" value="EFh"/>
    <property type="match status" value="1"/>
</dbReference>
<name>A0AAD3TDY3_NEPGR</name>
<protein>
    <recommendedName>
        <fullName evidence="5">EF-hand domain-containing protein</fullName>
    </recommendedName>
</protein>
<dbReference type="InterPro" id="IPR050145">
    <property type="entry name" value="Centrin_CML-like"/>
</dbReference>
<accession>A0AAD3TDY3</accession>
<feature type="domain" description="EF-hand" evidence="5">
    <location>
        <begin position="45"/>
        <end position="80"/>
    </location>
</feature>
<dbReference type="PROSITE" id="PS00018">
    <property type="entry name" value="EF_HAND_1"/>
    <property type="match status" value="3"/>
</dbReference>
<dbReference type="PANTHER" id="PTHR23050">
    <property type="entry name" value="CALCIUM BINDING PROTEIN"/>
    <property type="match status" value="1"/>
</dbReference>
<evidence type="ECO:0000256" key="3">
    <source>
        <dbReference type="ARBA" id="ARBA00022737"/>
    </source>
</evidence>
<dbReference type="Gene3D" id="1.10.238.10">
    <property type="entry name" value="EF-hand"/>
    <property type="match status" value="2"/>
</dbReference>
<feature type="domain" description="EF-hand" evidence="5">
    <location>
        <begin position="81"/>
        <end position="116"/>
    </location>
</feature>
<keyword evidence="2" id="KW-0479">Metal-binding</keyword>
<sequence>MSNLGQKVTDEELEIMIKEVDEDGDGFIDLNEFVELNTKGVDHEEILHNLKEAFSVYDVDGDGSITAQELQMVMKSLGDDCSIDECRKMIGGVDADGDGSISFEEFRVMMTVGSRLGGVANE</sequence>
<keyword evidence="7" id="KW-1185">Reference proteome</keyword>
<dbReference type="SUPFAM" id="SSF47473">
    <property type="entry name" value="EF-hand"/>
    <property type="match status" value="1"/>
</dbReference>
<organism evidence="6 7">
    <name type="scientific">Nepenthes gracilis</name>
    <name type="common">Slender pitcher plant</name>
    <dbReference type="NCBI Taxonomy" id="150966"/>
    <lineage>
        <taxon>Eukaryota</taxon>
        <taxon>Viridiplantae</taxon>
        <taxon>Streptophyta</taxon>
        <taxon>Embryophyta</taxon>
        <taxon>Tracheophyta</taxon>
        <taxon>Spermatophyta</taxon>
        <taxon>Magnoliopsida</taxon>
        <taxon>eudicotyledons</taxon>
        <taxon>Gunneridae</taxon>
        <taxon>Pentapetalae</taxon>
        <taxon>Caryophyllales</taxon>
        <taxon>Nepenthaceae</taxon>
        <taxon>Nepenthes</taxon>
    </lineage>
</organism>
<evidence type="ECO:0000313" key="6">
    <source>
        <dbReference type="EMBL" id="GMH27443.1"/>
    </source>
</evidence>
<evidence type="ECO:0000313" key="7">
    <source>
        <dbReference type="Proteomes" id="UP001279734"/>
    </source>
</evidence>
<dbReference type="Proteomes" id="UP001279734">
    <property type="component" value="Unassembled WGS sequence"/>
</dbReference>
<dbReference type="Pfam" id="PF13499">
    <property type="entry name" value="EF-hand_7"/>
    <property type="match status" value="1"/>
</dbReference>
<dbReference type="SMART" id="SM00054">
    <property type="entry name" value="EFh"/>
    <property type="match status" value="3"/>
</dbReference>
<dbReference type="EMBL" id="BSYO01000033">
    <property type="protein sequence ID" value="GMH27443.1"/>
    <property type="molecule type" value="Genomic_DNA"/>
</dbReference>
<evidence type="ECO:0000256" key="1">
    <source>
        <dbReference type="ARBA" id="ARBA00003291"/>
    </source>
</evidence>
<evidence type="ECO:0000259" key="5">
    <source>
        <dbReference type="PROSITE" id="PS50222"/>
    </source>
</evidence>
<dbReference type="GO" id="GO:0005737">
    <property type="term" value="C:cytoplasm"/>
    <property type="evidence" value="ECO:0007669"/>
    <property type="project" value="UniProtKB-ARBA"/>
</dbReference>
<comment type="function">
    <text evidence="1">Potential calcium sensor.</text>
</comment>
<dbReference type="InterPro" id="IPR011992">
    <property type="entry name" value="EF-hand-dom_pair"/>
</dbReference>
<dbReference type="PROSITE" id="PS50222">
    <property type="entry name" value="EF_HAND_2"/>
    <property type="match status" value="3"/>
</dbReference>
<reference evidence="6" key="1">
    <citation type="submission" date="2023-05" db="EMBL/GenBank/DDBJ databases">
        <title>Nepenthes gracilis genome sequencing.</title>
        <authorList>
            <person name="Fukushima K."/>
        </authorList>
    </citation>
    <scope>NUCLEOTIDE SEQUENCE</scope>
    <source>
        <strain evidence="6">SING2019-196</strain>
    </source>
</reference>
<proteinExistence type="predicted"/>
<keyword evidence="4" id="KW-0106">Calcium</keyword>
<dbReference type="FunFam" id="1.10.238.10:FF:000089">
    <property type="entry name" value="calmodulin-like protein 3"/>
    <property type="match status" value="1"/>
</dbReference>
<dbReference type="Pfam" id="PF13833">
    <property type="entry name" value="EF-hand_8"/>
    <property type="match status" value="1"/>
</dbReference>
<dbReference type="AlphaFoldDB" id="A0AAD3TDY3"/>
<dbReference type="InterPro" id="IPR002048">
    <property type="entry name" value="EF_hand_dom"/>
</dbReference>
<dbReference type="GO" id="GO:0005509">
    <property type="term" value="F:calcium ion binding"/>
    <property type="evidence" value="ECO:0007669"/>
    <property type="project" value="InterPro"/>
</dbReference>
<dbReference type="InterPro" id="IPR018247">
    <property type="entry name" value="EF_Hand_1_Ca_BS"/>
</dbReference>